<comment type="pathway">
    <text evidence="1 11">Metabolic intermediate biosynthesis; chorismate biosynthesis; chorismate from D-erythrose 4-phosphate and phosphoenolpyruvate: step 5/7.</text>
</comment>
<dbReference type="InterPro" id="IPR000623">
    <property type="entry name" value="Shikimate_kinase/TSH1"/>
</dbReference>
<dbReference type="Pfam" id="PF01202">
    <property type="entry name" value="SKI"/>
    <property type="match status" value="1"/>
</dbReference>
<evidence type="ECO:0000256" key="5">
    <source>
        <dbReference type="ARBA" id="ARBA00022679"/>
    </source>
</evidence>
<proteinExistence type="inferred from homology"/>
<dbReference type="UniPathway" id="UPA00053">
    <property type="reaction ID" value="UER00088"/>
</dbReference>
<keyword evidence="4 11" id="KW-0028">Amino-acid biosynthesis</keyword>
<dbReference type="GO" id="GO:0004765">
    <property type="term" value="F:shikimate kinase activity"/>
    <property type="evidence" value="ECO:0007669"/>
    <property type="project" value="UniProtKB-UniRule"/>
</dbReference>
<keyword evidence="11" id="KW-0479">Metal-binding</keyword>
<keyword evidence="7 11" id="KW-0418">Kinase</keyword>
<evidence type="ECO:0000256" key="10">
    <source>
        <dbReference type="ARBA" id="ARBA00048567"/>
    </source>
</evidence>
<dbReference type="EC" id="2.7.1.71" evidence="3 11"/>
<evidence type="ECO:0000313" key="13">
    <source>
        <dbReference type="Proteomes" id="UP000243205"/>
    </source>
</evidence>
<feature type="binding site" evidence="11">
    <location>
        <position position="57"/>
    </location>
    <ligand>
        <name>substrate</name>
    </ligand>
</feature>
<dbReference type="CDD" id="cd00464">
    <property type="entry name" value="SK"/>
    <property type="match status" value="1"/>
</dbReference>
<dbReference type="Proteomes" id="UP000243205">
    <property type="component" value="Unassembled WGS sequence"/>
</dbReference>
<keyword evidence="6 11" id="KW-0547">Nucleotide-binding</keyword>
<dbReference type="AlphaFoldDB" id="A0A1G7ASM0"/>
<dbReference type="EMBL" id="FNAQ01000004">
    <property type="protein sequence ID" value="SDE17894.1"/>
    <property type="molecule type" value="Genomic_DNA"/>
</dbReference>
<keyword evidence="11" id="KW-0460">Magnesium</keyword>
<gene>
    <name evidence="11" type="primary">aroK</name>
    <name evidence="12" type="ORF">SAMN05661003_104187</name>
</gene>
<comment type="similarity">
    <text evidence="2 11">Belongs to the shikimate kinase family.</text>
</comment>
<comment type="subunit">
    <text evidence="11">Monomer.</text>
</comment>
<dbReference type="HAMAP" id="MF_00109">
    <property type="entry name" value="Shikimate_kinase"/>
    <property type="match status" value="1"/>
</dbReference>
<feature type="binding site" evidence="11">
    <location>
        <position position="79"/>
    </location>
    <ligand>
        <name>substrate</name>
    </ligand>
</feature>
<feature type="binding site" evidence="11">
    <location>
        <position position="117"/>
    </location>
    <ligand>
        <name>ATP</name>
        <dbReference type="ChEBI" id="CHEBI:30616"/>
    </ligand>
</feature>
<evidence type="ECO:0000256" key="2">
    <source>
        <dbReference type="ARBA" id="ARBA00006997"/>
    </source>
</evidence>
<evidence type="ECO:0000256" key="3">
    <source>
        <dbReference type="ARBA" id="ARBA00012154"/>
    </source>
</evidence>
<feature type="binding site" evidence="11">
    <location>
        <position position="135"/>
    </location>
    <ligand>
        <name>substrate</name>
    </ligand>
</feature>
<dbReference type="PANTHER" id="PTHR21087">
    <property type="entry name" value="SHIKIMATE KINASE"/>
    <property type="match status" value="1"/>
</dbReference>
<dbReference type="OrthoDB" id="9800332at2"/>
<dbReference type="GO" id="GO:0005829">
    <property type="term" value="C:cytosol"/>
    <property type="evidence" value="ECO:0007669"/>
    <property type="project" value="TreeGrafter"/>
</dbReference>
<dbReference type="GO" id="GO:0000287">
    <property type="term" value="F:magnesium ion binding"/>
    <property type="evidence" value="ECO:0007669"/>
    <property type="project" value="UniProtKB-UniRule"/>
</dbReference>
<dbReference type="RefSeq" id="WP_092077341.1">
    <property type="nucleotide sequence ID" value="NZ_CALFZY010000012.1"/>
</dbReference>
<dbReference type="STRING" id="57664.SAMN05661003_104187"/>
<feature type="binding site" evidence="11">
    <location>
        <position position="15"/>
    </location>
    <ligand>
        <name>Mg(2+)</name>
        <dbReference type="ChEBI" id="CHEBI:18420"/>
    </ligand>
</feature>
<feature type="binding site" evidence="11">
    <location>
        <begin position="11"/>
        <end position="16"/>
    </location>
    <ligand>
        <name>ATP</name>
        <dbReference type="ChEBI" id="CHEBI:30616"/>
    </ligand>
</feature>
<organism evidence="12 13">
    <name type="scientific">Desulfuromonas thiophila</name>
    <dbReference type="NCBI Taxonomy" id="57664"/>
    <lineage>
        <taxon>Bacteria</taxon>
        <taxon>Pseudomonadati</taxon>
        <taxon>Thermodesulfobacteriota</taxon>
        <taxon>Desulfuromonadia</taxon>
        <taxon>Desulfuromonadales</taxon>
        <taxon>Desulfuromonadaceae</taxon>
        <taxon>Desulfuromonas</taxon>
    </lineage>
</organism>
<dbReference type="PROSITE" id="PS01128">
    <property type="entry name" value="SHIKIMATE_KINASE"/>
    <property type="match status" value="1"/>
</dbReference>
<evidence type="ECO:0000256" key="7">
    <source>
        <dbReference type="ARBA" id="ARBA00022777"/>
    </source>
</evidence>
<keyword evidence="13" id="KW-1185">Reference proteome</keyword>
<evidence type="ECO:0000256" key="6">
    <source>
        <dbReference type="ARBA" id="ARBA00022741"/>
    </source>
</evidence>
<accession>A0A1G7ASM0</accession>
<dbReference type="GO" id="GO:0005524">
    <property type="term" value="F:ATP binding"/>
    <property type="evidence" value="ECO:0007669"/>
    <property type="project" value="UniProtKB-UniRule"/>
</dbReference>
<evidence type="ECO:0000256" key="4">
    <source>
        <dbReference type="ARBA" id="ARBA00022605"/>
    </source>
</evidence>
<comment type="cofactor">
    <cofactor evidence="11">
        <name>Mg(2+)</name>
        <dbReference type="ChEBI" id="CHEBI:18420"/>
    </cofactor>
    <text evidence="11">Binds 1 Mg(2+) ion per subunit.</text>
</comment>
<sequence length="180" mass="19931">MGTLFLIGFMGVGKSTVGRLLARRLKRSFIDLDEQIIVRAGQTIPQIFAAVGEPGFRVLETEVLSDNAACRSAVVATGGGIVGRPENWQLMRSAGTIVYLHADWPTLQQRLVDLSQRPLAQDGANAQLQALWRQRLPLYRQADFVIDTQNLTAVQVVETLIKRLEADPHLIREESVPDCV</sequence>
<keyword evidence="8 11" id="KW-0067">ATP-binding</keyword>
<evidence type="ECO:0000313" key="12">
    <source>
        <dbReference type="EMBL" id="SDE17894.1"/>
    </source>
</evidence>
<evidence type="ECO:0000256" key="9">
    <source>
        <dbReference type="ARBA" id="ARBA00023141"/>
    </source>
</evidence>
<keyword evidence="9 11" id="KW-0057">Aromatic amino acid biosynthesis</keyword>
<dbReference type="SUPFAM" id="SSF52540">
    <property type="entry name" value="P-loop containing nucleoside triphosphate hydrolases"/>
    <property type="match status" value="1"/>
</dbReference>
<evidence type="ECO:0000256" key="11">
    <source>
        <dbReference type="HAMAP-Rule" id="MF_00109"/>
    </source>
</evidence>
<dbReference type="Gene3D" id="3.40.50.300">
    <property type="entry name" value="P-loop containing nucleotide triphosphate hydrolases"/>
    <property type="match status" value="1"/>
</dbReference>
<protein>
    <recommendedName>
        <fullName evidence="3 11">Shikimate kinase</fullName>
        <shortName evidence="11">SK</shortName>
        <ecNumber evidence="3 11">2.7.1.71</ecNumber>
    </recommendedName>
</protein>
<comment type="catalytic activity">
    <reaction evidence="10 11">
        <text>shikimate + ATP = 3-phosphoshikimate + ADP + H(+)</text>
        <dbReference type="Rhea" id="RHEA:13121"/>
        <dbReference type="ChEBI" id="CHEBI:15378"/>
        <dbReference type="ChEBI" id="CHEBI:30616"/>
        <dbReference type="ChEBI" id="CHEBI:36208"/>
        <dbReference type="ChEBI" id="CHEBI:145989"/>
        <dbReference type="ChEBI" id="CHEBI:456216"/>
        <dbReference type="EC" id="2.7.1.71"/>
    </reaction>
</comment>
<keyword evidence="5 11" id="KW-0808">Transferase</keyword>
<dbReference type="GO" id="GO:0008652">
    <property type="term" value="P:amino acid biosynthetic process"/>
    <property type="evidence" value="ECO:0007669"/>
    <property type="project" value="UniProtKB-KW"/>
</dbReference>
<dbReference type="GO" id="GO:0009423">
    <property type="term" value="P:chorismate biosynthetic process"/>
    <property type="evidence" value="ECO:0007669"/>
    <property type="project" value="UniProtKB-UniRule"/>
</dbReference>
<dbReference type="PRINTS" id="PR01100">
    <property type="entry name" value="SHIKIMTKNASE"/>
</dbReference>
<dbReference type="InterPro" id="IPR031322">
    <property type="entry name" value="Shikimate/glucono_kinase"/>
</dbReference>
<comment type="function">
    <text evidence="11">Catalyzes the specific phosphorylation of the 3-hydroxyl group of shikimic acid using ATP as a cosubstrate.</text>
</comment>
<keyword evidence="11" id="KW-0963">Cytoplasm</keyword>
<reference evidence="13" key="1">
    <citation type="submission" date="2016-10" db="EMBL/GenBank/DDBJ databases">
        <authorList>
            <person name="Varghese N."/>
            <person name="Submissions S."/>
        </authorList>
    </citation>
    <scope>NUCLEOTIDE SEQUENCE [LARGE SCALE GENOMIC DNA]</scope>
    <source>
        <strain evidence="13">DSM 8987</strain>
    </source>
</reference>
<dbReference type="InterPro" id="IPR023000">
    <property type="entry name" value="Shikimate_kinase_CS"/>
</dbReference>
<dbReference type="GO" id="GO:0009073">
    <property type="term" value="P:aromatic amino acid family biosynthetic process"/>
    <property type="evidence" value="ECO:0007669"/>
    <property type="project" value="UniProtKB-KW"/>
</dbReference>
<evidence type="ECO:0000256" key="8">
    <source>
        <dbReference type="ARBA" id="ARBA00022840"/>
    </source>
</evidence>
<feature type="binding site" evidence="11">
    <location>
        <position position="33"/>
    </location>
    <ligand>
        <name>substrate</name>
    </ligand>
</feature>
<dbReference type="PANTHER" id="PTHR21087:SF16">
    <property type="entry name" value="SHIKIMATE KINASE 1, CHLOROPLASTIC"/>
    <property type="match status" value="1"/>
</dbReference>
<evidence type="ECO:0000256" key="1">
    <source>
        <dbReference type="ARBA" id="ARBA00004842"/>
    </source>
</evidence>
<comment type="caution">
    <text evidence="11">Lacks conserved residue(s) required for the propagation of feature annotation.</text>
</comment>
<dbReference type="InterPro" id="IPR027417">
    <property type="entry name" value="P-loop_NTPase"/>
</dbReference>
<name>A0A1G7ASM0_9BACT</name>
<comment type="subcellular location">
    <subcellularLocation>
        <location evidence="11">Cytoplasm</location>
    </subcellularLocation>
</comment>